<keyword evidence="1" id="KW-0812">Transmembrane</keyword>
<gene>
    <name evidence="2" type="ORF">IF188_11575</name>
</gene>
<accession>A0ABR8NPF1</accession>
<keyword evidence="1" id="KW-0472">Membrane</keyword>
<proteinExistence type="predicted"/>
<sequence length="87" mass="9534">MRNPFQITLLAVAGFAFVLAYMVWGVIAQVTDYVDYDPVEATVLWGWTTALAIVGAVAILGALVIAGVGWEQRRSREREPLDAVPTR</sequence>
<feature type="transmembrane region" description="Helical" evidence="1">
    <location>
        <begin position="44"/>
        <end position="70"/>
    </location>
</feature>
<dbReference type="EMBL" id="JACXZS010000007">
    <property type="protein sequence ID" value="MBD3942338.1"/>
    <property type="molecule type" value="Genomic_DNA"/>
</dbReference>
<evidence type="ECO:0000256" key="1">
    <source>
        <dbReference type="SAM" id="Phobius"/>
    </source>
</evidence>
<keyword evidence="3" id="KW-1185">Reference proteome</keyword>
<evidence type="ECO:0000313" key="3">
    <source>
        <dbReference type="Proteomes" id="UP000598426"/>
    </source>
</evidence>
<keyword evidence="1" id="KW-1133">Transmembrane helix</keyword>
<evidence type="ECO:0000313" key="2">
    <source>
        <dbReference type="EMBL" id="MBD3942338.1"/>
    </source>
</evidence>
<organism evidence="2 3">
    <name type="scientific">Microbacterium helvum</name>
    <dbReference type="NCBI Taxonomy" id="2773713"/>
    <lineage>
        <taxon>Bacteria</taxon>
        <taxon>Bacillati</taxon>
        <taxon>Actinomycetota</taxon>
        <taxon>Actinomycetes</taxon>
        <taxon>Micrococcales</taxon>
        <taxon>Microbacteriaceae</taxon>
        <taxon>Microbacterium</taxon>
    </lineage>
</organism>
<name>A0ABR8NPF1_9MICO</name>
<dbReference type="Proteomes" id="UP000598426">
    <property type="component" value="Unassembled WGS sequence"/>
</dbReference>
<protein>
    <submittedName>
        <fullName evidence="2">Uncharacterized protein</fullName>
    </submittedName>
</protein>
<dbReference type="RefSeq" id="WP_191171963.1">
    <property type="nucleotide sequence ID" value="NZ_JACXZS010000007.1"/>
</dbReference>
<comment type="caution">
    <text evidence="2">The sequence shown here is derived from an EMBL/GenBank/DDBJ whole genome shotgun (WGS) entry which is preliminary data.</text>
</comment>
<reference evidence="2 3" key="1">
    <citation type="submission" date="2020-09" db="EMBL/GenBank/DDBJ databases">
        <title>Isolation and identification of active actinomycetes.</title>
        <authorList>
            <person name="Li X."/>
        </authorList>
    </citation>
    <scope>NUCLEOTIDE SEQUENCE [LARGE SCALE GENOMIC DNA]</scope>
    <source>
        <strain evidence="2 3">NEAU-LLC</strain>
    </source>
</reference>